<feature type="transmembrane region" description="Helical" evidence="2">
    <location>
        <begin position="20"/>
        <end position="40"/>
    </location>
</feature>
<proteinExistence type="predicted"/>
<evidence type="ECO:0000256" key="2">
    <source>
        <dbReference type="SAM" id="Phobius"/>
    </source>
</evidence>
<keyword evidence="4" id="KW-1185">Reference proteome</keyword>
<name>A0A197JCE1_9FUNG</name>
<reference evidence="3 4" key="1">
    <citation type="submission" date="2016-05" db="EMBL/GenBank/DDBJ databases">
        <title>Genome sequencing reveals origins of a unique bacterial endosymbiosis in the earliest lineages of terrestrial Fungi.</title>
        <authorList>
            <consortium name="DOE Joint Genome Institute"/>
            <person name="Uehling J."/>
            <person name="Gryganskyi A."/>
            <person name="Hameed K."/>
            <person name="Tschaplinski T."/>
            <person name="Misztal P."/>
            <person name="Wu S."/>
            <person name="Desiro A."/>
            <person name="Vande Pol N."/>
            <person name="Du Z.-Y."/>
            <person name="Zienkiewicz A."/>
            <person name="Zienkiewicz K."/>
            <person name="Morin E."/>
            <person name="Tisserant E."/>
            <person name="Splivallo R."/>
            <person name="Hainaut M."/>
            <person name="Henrissat B."/>
            <person name="Ohm R."/>
            <person name="Kuo A."/>
            <person name="Yan J."/>
            <person name="Lipzen A."/>
            <person name="Nolan M."/>
            <person name="Labutti K."/>
            <person name="Barry K."/>
            <person name="Goldstein A."/>
            <person name="Labbe J."/>
            <person name="Schadt C."/>
            <person name="Tuskan G."/>
            <person name="Grigoriev I."/>
            <person name="Martin F."/>
            <person name="Vilgalys R."/>
            <person name="Bonito G."/>
        </authorList>
    </citation>
    <scope>NUCLEOTIDE SEQUENCE [LARGE SCALE GENOMIC DNA]</scope>
    <source>
        <strain evidence="3 4">AG-77</strain>
    </source>
</reference>
<dbReference type="EMBL" id="KV442213">
    <property type="protein sequence ID" value="OAQ22171.1"/>
    <property type="molecule type" value="Genomic_DNA"/>
</dbReference>
<keyword evidence="2" id="KW-1133">Transmembrane helix</keyword>
<dbReference type="AlphaFoldDB" id="A0A197JCE1"/>
<gene>
    <name evidence="3" type="ORF">K457DRAFT_399169</name>
</gene>
<dbReference type="OrthoDB" id="2435497at2759"/>
<evidence type="ECO:0000313" key="3">
    <source>
        <dbReference type="EMBL" id="OAQ22171.1"/>
    </source>
</evidence>
<protein>
    <submittedName>
        <fullName evidence="3">Uncharacterized protein</fullName>
    </submittedName>
</protein>
<feature type="transmembrane region" description="Helical" evidence="2">
    <location>
        <begin position="60"/>
        <end position="78"/>
    </location>
</feature>
<keyword evidence="2" id="KW-0472">Membrane</keyword>
<evidence type="ECO:0000256" key="1">
    <source>
        <dbReference type="SAM" id="Coils"/>
    </source>
</evidence>
<evidence type="ECO:0000313" key="4">
    <source>
        <dbReference type="Proteomes" id="UP000078512"/>
    </source>
</evidence>
<keyword evidence="2" id="KW-0812">Transmembrane</keyword>
<accession>A0A197JCE1</accession>
<feature type="coiled-coil region" evidence="1">
    <location>
        <begin position="229"/>
        <end position="256"/>
    </location>
</feature>
<dbReference type="Proteomes" id="UP000078512">
    <property type="component" value="Unassembled WGS sequence"/>
</dbReference>
<keyword evidence="1" id="KW-0175">Coiled coil</keyword>
<sequence>MLQVGHGKDIMPRCTIMSFLFAPVCLSPWPFSFLLLYSFLPSPFLFCFYHTFSPQSHSAFLTNLTLLFFLLPFGHYTIMSADILSQQMAYRDETFFVDVYSGAGDNQGVPYVLVEDIQEHFQDATRFRCGKKLVSCIRDADGNFLLPKRFAYRPDEIVEVVALGSNTSLRQLTRQNTIVLQSTSASSIDKDKFYHSSTHFENYVKAMENGQKEQADRLQSSFQQGFSELHAALDKNLDLQRQLNDMQQLMLQMQQQALDRLADLQGRVKALLTATYELHEYPIPRLFIILPKDPSAWDPVSILRNQFRLYFLCECGEQTKVLGGNNITVPLHIHLAKHEGYDIQRPKDPESRLQDMPFQYSLPSVTLEPSIC</sequence>
<organism evidence="3 4">
    <name type="scientific">Linnemannia elongata AG-77</name>
    <dbReference type="NCBI Taxonomy" id="1314771"/>
    <lineage>
        <taxon>Eukaryota</taxon>
        <taxon>Fungi</taxon>
        <taxon>Fungi incertae sedis</taxon>
        <taxon>Mucoromycota</taxon>
        <taxon>Mortierellomycotina</taxon>
        <taxon>Mortierellomycetes</taxon>
        <taxon>Mortierellales</taxon>
        <taxon>Mortierellaceae</taxon>
        <taxon>Linnemannia</taxon>
    </lineage>
</organism>